<dbReference type="CDD" id="cd12087">
    <property type="entry name" value="TM_EGFR-like"/>
    <property type="match status" value="1"/>
</dbReference>
<feature type="compositionally biased region" description="Acidic residues" evidence="2">
    <location>
        <begin position="447"/>
        <end position="457"/>
    </location>
</feature>
<dbReference type="PANTHER" id="PTHR31836">
    <property type="match status" value="1"/>
</dbReference>
<evidence type="ECO:0000256" key="2">
    <source>
        <dbReference type="SAM" id="MobiDB-lite"/>
    </source>
</evidence>
<feature type="compositionally biased region" description="Polar residues" evidence="2">
    <location>
        <begin position="298"/>
        <end position="310"/>
    </location>
</feature>
<dbReference type="PANTHER" id="PTHR31836:SF21">
    <property type="entry name" value="EXPANSIN-LIKE PROTEIN 7"/>
    <property type="match status" value="1"/>
</dbReference>
<dbReference type="AlphaFoldDB" id="A0A485KSW6"/>
<feature type="region of interest" description="Disordered" evidence="2">
    <location>
        <begin position="229"/>
        <end position="254"/>
    </location>
</feature>
<dbReference type="OrthoDB" id="406505at2759"/>
<feature type="transmembrane region" description="Helical" evidence="3">
    <location>
        <begin position="257"/>
        <end position="279"/>
    </location>
</feature>
<evidence type="ECO:0000256" key="1">
    <source>
        <dbReference type="ARBA" id="ARBA00022729"/>
    </source>
</evidence>
<reference evidence="6 7" key="1">
    <citation type="submission" date="2019-03" db="EMBL/GenBank/DDBJ databases">
        <authorList>
            <person name="Gaulin E."/>
            <person name="Dumas B."/>
        </authorList>
    </citation>
    <scope>NUCLEOTIDE SEQUENCE [LARGE SCALE GENOMIC DNA]</scope>
    <source>
        <strain evidence="6">CBS 568.67</strain>
    </source>
</reference>
<feature type="region of interest" description="Disordered" evidence="2">
    <location>
        <begin position="492"/>
        <end position="548"/>
    </location>
</feature>
<dbReference type="Proteomes" id="UP000332933">
    <property type="component" value="Unassembled WGS sequence"/>
</dbReference>
<name>A0A485KSW6_9STRA</name>
<keyword evidence="1 4" id="KW-0732">Signal</keyword>
<gene>
    <name evidence="6" type="primary">Aste57867_11402</name>
    <name evidence="5" type="ORF">As57867_011360</name>
    <name evidence="6" type="ORF">ASTE57867_11402</name>
</gene>
<dbReference type="SUPFAM" id="SSF50685">
    <property type="entry name" value="Barwin-like endoglucanases"/>
    <property type="match status" value="1"/>
</dbReference>
<evidence type="ECO:0000256" key="3">
    <source>
        <dbReference type="SAM" id="Phobius"/>
    </source>
</evidence>
<evidence type="ECO:0000313" key="5">
    <source>
        <dbReference type="EMBL" id="KAF0697949.1"/>
    </source>
</evidence>
<sequence>MRLAASLALFALQVLRCDAADMTGKLGLYYAKPSEGSCRLLNIDGNPSVRYASVPGAKMSTCGRCVQVTCQDTSCTAGSSVIAYVTDAMDATQASGPLKLSPDAAKVLTSSNLNSPISISWKYVICPDTIISGTIKACFMDGASQDYLPIQFFNSFRQIENATFGTVPAKASADGFYFTSGKVSDDVGFYSNVPVTLVSGESTIKGTMSFKNPGTATTGNCADTGIQFPKPSDDAAGAVDPLNPSGGKGKSDSSSSALLPAILGGVGGLVLIAAIVFFIRRRRAAMEDKEDDDDGFHVQSTTHAHPHNQSGSGGAYDPRAPSFKEVVKPTPAQNISPAILGGSTPTLRDNSTPSTSYSRVDSDHIDKASGLDAMIAAEPPKPLVIPERQPAAKPKVLVKSLEEIRASQNRGTSYSDMFNDANRALYSRGSSVLANQQSREDRKSYDIDEERDDDDDELDAQAAAILAAAQAQPGLYDEAAVRADNGTLTSPESYVRATALPRGSQSQRDRVPTFEAPRSSIGGNTGHASQSNLLGYQRKKRQVSQHQF</sequence>
<dbReference type="EMBL" id="VJMH01005279">
    <property type="protein sequence ID" value="KAF0697949.1"/>
    <property type="molecule type" value="Genomic_DNA"/>
</dbReference>
<organism evidence="6 7">
    <name type="scientific">Aphanomyces stellatus</name>
    <dbReference type="NCBI Taxonomy" id="120398"/>
    <lineage>
        <taxon>Eukaryota</taxon>
        <taxon>Sar</taxon>
        <taxon>Stramenopiles</taxon>
        <taxon>Oomycota</taxon>
        <taxon>Saprolegniomycetes</taxon>
        <taxon>Saprolegniales</taxon>
        <taxon>Verrucalvaceae</taxon>
        <taxon>Aphanomyces</taxon>
    </lineage>
</organism>
<dbReference type="CDD" id="cd22271">
    <property type="entry name" value="DPBB_EXP_N-like"/>
    <property type="match status" value="1"/>
</dbReference>
<keyword evidence="3" id="KW-0472">Membrane</keyword>
<dbReference type="EMBL" id="CAADRA010005300">
    <property type="protein sequence ID" value="VFT88263.1"/>
    <property type="molecule type" value="Genomic_DNA"/>
</dbReference>
<evidence type="ECO:0000313" key="6">
    <source>
        <dbReference type="EMBL" id="VFT88263.1"/>
    </source>
</evidence>
<keyword evidence="7" id="KW-1185">Reference proteome</keyword>
<feature type="signal peptide" evidence="4">
    <location>
        <begin position="1"/>
        <end position="19"/>
    </location>
</feature>
<dbReference type="InterPro" id="IPR036908">
    <property type="entry name" value="RlpA-like_sf"/>
</dbReference>
<keyword evidence="3" id="KW-1133">Transmembrane helix</keyword>
<dbReference type="Gene3D" id="2.40.40.10">
    <property type="entry name" value="RlpA-like domain"/>
    <property type="match status" value="1"/>
</dbReference>
<feature type="compositionally biased region" description="Polar residues" evidence="2">
    <location>
        <begin position="343"/>
        <end position="359"/>
    </location>
</feature>
<evidence type="ECO:0000256" key="4">
    <source>
        <dbReference type="SAM" id="SignalP"/>
    </source>
</evidence>
<feature type="compositionally biased region" description="Basic residues" evidence="2">
    <location>
        <begin position="537"/>
        <end position="548"/>
    </location>
</feature>
<feature type="region of interest" description="Disordered" evidence="2">
    <location>
        <begin position="429"/>
        <end position="457"/>
    </location>
</feature>
<reference evidence="5" key="2">
    <citation type="submission" date="2019-06" db="EMBL/GenBank/DDBJ databases">
        <title>Genomics analysis of Aphanomyces spp. identifies a new class of oomycete effector associated with host adaptation.</title>
        <authorList>
            <person name="Gaulin E."/>
        </authorList>
    </citation>
    <scope>NUCLEOTIDE SEQUENCE</scope>
    <source>
        <strain evidence="5">CBS 578.67</strain>
    </source>
</reference>
<accession>A0A485KSW6</accession>
<protein>
    <submittedName>
        <fullName evidence="6">Aste57867_11402 protein</fullName>
    </submittedName>
</protein>
<proteinExistence type="predicted"/>
<dbReference type="InterPro" id="IPR051477">
    <property type="entry name" value="Expansin_CellWall"/>
</dbReference>
<keyword evidence="3" id="KW-0812">Transmembrane</keyword>
<feature type="chain" id="PRO_5036116180" evidence="4">
    <location>
        <begin position="20"/>
        <end position="548"/>
    </location>
</feature>
<feature type="region of interest" description="Disordered" evidence="2">
    <location>
        <begin position="290"/>
        <end position="362"/>
    </location>
</feature>
<evidence type="ECO:0000313" key="7">
    <source>
        <dbReference type="Proteomes" id="UP000332933"/>
    </source>
</evidence>